<reference evidence="2 3" key="1">
    <citation type="submission" date="2018-06" db="EMBL/GenBank/DDBJ databases">
        <authorList>
            <consortium name="Pathogen Informatics"/>
            <person name="Doyle S."/>
        </authorList>
    </citation>
    <scope>NUCLEOTIDE SEQUENCE [LARGE SCALE GENOMIC DNA]</scope>
    <source>
        <strain evidence="2 3">NCTC11179</strain>
    </source>
</reference>
<keyword evidence="1" id="KW-0812">Transmembrane</keyword>
<feature type="transmembrane region" description="Helical" evidence="1">
    <location>
        <begin position="43"/>
        <end position="60"/>
    </location>
</feature>
<evidence type="ECO:0000256" key="1">
    <source>
        <dbReference type="SAM" id="Phobius"/>
    </source>
</evidence>
<gene>
    <name evidence="2" type="ORF">NCTC11179_02306</name>
</gene>
<accession>A0A378U0P0</accession>
<evidence type="ECO:0000313" key="2">
    <source>
        <dbReference type="EMBL" id="STZ68829.1"/>
    </source>
</evidence>
<protein>
    <submittedName>
        <fullName evidence="2">CD20-like family</fullName>
    </submittedName>
</protein>
<keyword evidence="1" id="KW-0472">Membrane</keyword>
<dbReference type="EMBL" id="UGQL01000002">
    <property type="protein sequence ID" value="STZ68829.1"/>
    <property type="molecule type" value="Genomic_DNA"/>
</dbReference>
<evidence type="ECO:0000313" key="3">
    <source>
        <dbReference type="Proteomes" id="UP000255024"/>
    </source>
</evidence>
<keyword evidence="1" id="KW-1133">Transmembrane helix</keyword>
<feature type="transmembrane region" description="Helical" evidence="1">
    <location>
        <begin position="72"/>
        <end position="95"/>
    </location>
</feature>
<sequence length="146" mass="15685">MENYIPPPLPPQKSGNNTQVLGIISLVSGIIALPASFIPCFGMIAIIVSIAAIVLGILAISSAKKHSESKGLGVAGLVLGAISFTIILLWGLLFASVTTAAIKNIDEVQKELDSMNNQDYEYYEEDESDSLQNQEDSLYIEEQVAE</sequence>
<dbReference type="AlphaFoldDB" id="A0A378U0P0"/>
<name>A0A378U0P0_MYROD</name>
<dbReference type="Proteomes" id="UP000255024">
    <property type="component" value="Unassembled WGS sequence"/>
</dbReference>
<keyword evidence="3" id="KW-1185">Reference proteome</keyword>
<feature type="transmembrane region" description="Helical" evidence="1">
    <location>
        <begin position="20"/>
        <end position="37"/>
    </location>
</feature>
<dbReference type="RefSeq" id="WP_115091711.1">
    <property type="nucleotide sequence ID" value="NZ_CP068107.1"/>
</dbReference>
<organism evidence="2 3">
    <name type="scientific">Myroides odoratus</name>
    <name type="common">Flavobacterium odoratum</name>
    <dbReference type="NCBI Taxonomy" id="256"/>
    <lineage>
        <taxon>Bacteria</taxon>
        <taxon>Pseudomonadati</taxon>
        <taxon>Bacteroidota</taxon>
        <taxon>Flavobacteriia</taxon>
        <taxon>Flavobacteriales</taxon>
        <taxon>Flavobacteriaceae</taxon>
        <taxon>Myroides</taxon>
    </lineage>
</organism>
<proteinExistence type="predicted"/>